<accession>A0A6B2LYZ2</accession>
<sequence length="578" mass="64632">METQENKLFLDTLREREANFLSEDLEPLLQKCGGVTISFLEAVIEREYLSKNRACKLWADGLGLAYVNPLIAVVTPDAVQRIPVEIARKGQVLGLYVINNVLTVAMATPTDTRLVKQIQAIANIEISPVFAPPREISHAIELYYRSQENVLEDIEQFEKEQEELLQSLTDEDLKDLASSNSLSRLLDGMIYLAVRERASDIHMEAGEDQAVVRFRIDGKLIHYYSYGKAIHRAFSTRLKVLCKLNVAESRFPQDGRFSMPFGMGKADFRVSLIPTVHGMKAVLRILPGVNRRGVIGLDQMMISTPILESFRRVIKSPNGIVFVTGPTGSGKTTTLYASLEELNSADVNITTIEDPVEVQIPGVTQSQVNSHIDLSFSLLLRSILRQDPDIILVGEIRDYDTAKIATEAALTGHMVLSTLHTNNAIQAILRMMEIGIEPYMVAPSIMGVLGQRLGARICESCKRAYFPGREVLDRYFYDIPEGEEIAFSQGVGCTNCRQTGYSGRIAFHELLLVDDVMRSMIGQRVGQDELLRYATKLGYRSLRYDGMKKVLLGLTTIEEIEKHTVLEWGPELEEQAGS</sequence>
<evidence type="ECO:0000256" key="1">
    <source>
        <dbReference type="ARBA" id="ARBA00006611"/>
    </source>
</evidence>
<dbReference type="Proteomes" id="UP000478417">
    <property type="component" value="Unassembled WGS sequence"/>
</dbReference>
<evidence type="ECO:0000313" key="6">
    <source>
        <dbReference type="EMBL" id="NDV61154.1"/>
    </source>
</evidence>
<dbReference type="CDD" id="cd01129">
    <property type="entry name" value="PulE-GspE-like"/>
    <property type="match status" value="1"/>
</dbReference>
<name>A0A6B2LYZ2_9BACT</name>
<dbReference type="Gene3D" id="3.30.300.160">
    <property type="entry name" value="Type II secretion system, protein E, N-terminal domain"/>
    <property type="match status" value="1"/>
</dbReference>
<dbReference type="SUPFAM" id="SSF52540">
    <property type="entry name" value="P-loop containing nucleoside triphosphate hydrolases"/>
    <property type="match status" value="1"/>
</dbReference>
<organism evidence="6 7">
    <name type="scientific">Oceanipulchritudo coccoides</name>
    <dbReference type="NCBI Taxonomy" id="2706888"/>
    <lineage>
        <taxon>Bacteria</taxon>
        <taxon>Pseudomonadati</taxon>
        <taxon>Verrucomicrobiota</taxon>
        <taxon>Opitutia</taxon>
        <taxon>Puniceicoccales</taxon>
        <taxon>Oceanipulchritudinaceae</taxon>
        <taxon>Oceanipulchritudo</taxon>
    </lineage>
</organism>
<evidence type="ECO:0000259" key="5">
    <source>
        <dbReference type="PROSITE" id="PS00662"/>
    </source>
</evidence>
<dbReference type="RefSeq" id="WP_163961826.1">
    <property type="nucleotide sequence ID" value="NZ_JAAGNX010000001.1"/>
</dbReference>
<comment type="caution">
    <text evidence="6">The sequence shown here is derived from an EMBL/GenBank/DDBJ whole genome shotgun (WGS) entry which is preliminary data.</text>
</comment>
<evidence type="ECO:0000256" key="4">
    <source>
        <dbReference type="SAM" id="Coils"/>
    </source>
</evidence>
<dbReference type="EMBL" id="JAAGNX010000001">
    <property type="protein sequence ID" value="NDV61154.1"/>
    <property type="molecule type" value="Genomic_DNA"/>
</dbReference>
<dbReference type="InterPro" id="IPR007831">
    <property type="entry name" value="T2SS_GspE_N"/>
</dbReference>
<dbReference type="Pfam" id="PF05157">
    <property type="entry name" value="MshEN"/>
    <property type="match status" value="1"/>
</dbReference>
<keyword evidence="2" id="KW-0547">Nucleotide-binding</keyword>
<dbReference type="InterPro" id="IPR037257">
    <property type="entry name" value="T2SS_E_N_sf"/>
</dbReference>
<gene>
    <name evidence="6" type="ORF">G0Q06_01680</name>
</gene>
<feature type="domain" description="Bacterial type II secretion system protein E" evidence="5">
    <location>
        <begin position="384"/>
        <end position="398"/>
    </location>
</feature>
<keyword evidence="3" id="KW-0067">ATP-binding</keyword>
<dbReference type="Pfam" id="PF00437">
    <property type="entry name" value="T2SSE"/>
    <property type="match status" value="1"/>
</dbReference>
<keyword evidence="4" id="KW-0175">Coiled coil</keyword>
<dbReference type="Gene3D" id="3.30.450.90">
    <property type="match status" value="1"/>
</dbReference>
<dbReference type="PANTHER" id="PTHR30258:SF2">
    <property type="entry name" value="COMG OPERON PROTEIN 1"/>
    <property type="match status" value="1"/>
</dbReference>
<dbReference type="PROSITE" id="PS00662">
    <property type="entry name" value="T2SP_E"/>
    <property type="match status" value="1"/>
</dbReference>
<dbReference type="InterPro" id="IPR027417">
    <property type="entry name" value="P-loop_NTPase"/>
</dbReference>
<comment type="similarity">
    <text evidence="1">Belongs to the GSP E family.</text>
</comment>
<dbReference type="GO" id="GO:0005886">
    <property type="term" value="C:plasma membrane"/>
    <property type="evidence" value="ECO:0007669"/>
    <property type="project" value="TreeGrafter"/>
</dbReference>
<reference evidence="6 7" key="1">
    <citation type="submission" date="2020-02" db="EMBL/GenBank/DDBJ databases">
        <title>Albibacoteraceae fam. nov., the first described family within the subdivision 4 Verrucomicrobia.</title>
        <authorList>
            <person name="Xi F."/>
        </authorList>
    </citation>
    <scope>NUCLEOTIDE SEQUENCE [LARGE SCALE GENOMIC DNA]</scope>
    <source>
        <strain evidence="6 7">CK1056</strain>
    </source>
</reference>
<dbReference type="GO" id="GO:0016887">
    <property type="term" value="F:ATP hydrolysis activity"/>
    <property type="evidence" value="ECO:0007669"/>
    <property type="project" value="TreeGrafter"/>
</dbReference>
<feature type="coiled-coil region" evidence="4">
    <location>
        <begin position="147"/>
        <end position="174"/>
    </location>
</feature>
<keyword evidence="7" id="KW-1185">Reference proteome</keyword>
<evidence type="ECO:0000256" key="3">
    <source>
        <dbReference type="ARBA" id="ARBA00022840"/>
    </source>
</evidence>
<dbReference type="PANTHER" id="PTHR30258">
    <property type="entry name" value="TYPE II SECRETION SYSTEM PROTEIN GSPE-RELATED"/>
    <property type="match status" value="1"/>
</dbReference>
<protein>
    <submittedName>
        <fullName evidence="6">Type II/IV secretion system protein</fullName>
    </submittedName>
</protein>
<dbReference type="AlphaFoldDB" id="A0A6B2LYZ2"/>
<dbReference type="InterPro" id="IPR001482">
    <property type="entry name" value="T2SS/T4SS_dom"/>
</dbReference>
<dbReference type="SUPFAM" id="SSF160246">
    <property type="entry name" value="EspE N-terminal domain-like"/>
    <property type="match status" value="1"/>
</dbReference>
<dbReference type="GO" id="GO:0005524">
    <property type="term" value="F:ATP binding"/>
    <property type="evidence" value="ECO:0007669"/>
    <property type="project" value="UniProtKB-KW"/>
</dbReference>
<evidence type="ECO:0000313" key="7">
    <source>
        <dbReference type="Proteomes" id="UP000478417"/>
    </source>
</evidence>
<proteinExistence type="inferred from homology"/>
<dbReference type="Gene3D" id="3.40.50.300">
    <property type="entry name" value="P-loop containing nucleotide triphosphate hydrolases"/>
    <property type="match status" value="1"/>
</dbReference>
<evidence type="ECO:0000256" key="2">
    <source>
        <dbReference type="ARBA" id="ARBA00022741"/>
    </source>
</evidence>